<evidence type="ECO:0000259" key="1">
    <source>
        <dbReference type="Pfam" id="PF01408"/>
    </source>
</evidence>
<dbReference type="InterPro" id="IPR050463">
    <property type="entry name" value="Gfo/Idh/MocA_oxidrdct_glycsds"/>
</dbReference>
<evidence type="ECO:0000313" key="3">
    <source>
        <dbReference type="EMBL" id="QDU90405.1"/>
    </source>
</evidence>
<feature type="domain" description="Gfo/Idh/MocA-like oxidoreductase N-terminal" evidence="1">
    <location>
        <begin position="7"/>
        <end position="105"/>
    </location>
</feature>
<dbReference type="EC" id="1.1.1.18" evidence="3"/>
<organism evidence="3 4">
    <name type="scientific">Pirellulimonas nuda</name>
    <dbReference type="NCBI Taxonomy" id="2528009"/>
    <lineage>
        <taxon>Bacteria</taxon>
        <taxon>Pseudomonadati</taxon>
        <taxon>Planctomycetota</taxon>
        <taxon>Planctomycetia</taxon>
        <taxon>Pirellulales</taxon>
        <taxon>Lacipirellulaceae</taxon>
        <taxon>Pirellulimonas</taxon>
    </lineage>
</organism>
<sequence length="437" mass="47905">MGNLSKNLVAICDVDQTILNDRAGEFRAETGRKLETYSDYRRLLENQDIDAVSIATPNHTHSLIAIAAINAGKDVYVEKPVSHNVWEGRQLSAAARKSGRVVQCGTQSRSSQALQEAVKWVRGGGLGEIRYALGTCFKPRQSIGKLDSPLTIPSSVDYDLWCGPAEKVDLFRPKLHYDWHWDFNTGAGDMGNQGIHQMDVARWFLGEDGVAPRCVSIGARLGYDDAGNTPNTQVVLHDYPTAPLIFETRGLPRSKAGQRRWGDSMDRFRGSQIGVIVQCQDGYVHASNDYENAAAYDNHGKEVKSWRGGGNHHANWLEAVAAHDPKLLNAEVRQGHVSSALCHIGNVSHRLGEQRAASDIANEIAGNALLSGAFERMASHLRANEIDVDGAPGALVMGPWLEIDPKSEQFKGNAQASKLRSRDYRSGFEIPEVDSTV</sequence>
<proteinExistence type="predicted"/>
<evidence type="ECO:0000313" key="4">
    <source>
        <dbReference type="Proteomes" id="UP000317429"/>
    </source>
</evidence>
<dbReference type="EMBL" id="CP036291">
    <property type="protein sequence ID" value="QDU90405.1"/>
    <property type="molecule type" value="Genomic_DNA"/>
</dbReference>
<dbReference type="SUPFAM" id="SSF51735">
    <property type="entry name" value="NAD(P)-binding Rossmann-fold domains"/>
    <property type="match status" value="1"/>
</dbReference>
<keyword evidence="3" id="KW-0560">Oxidoreductase</keyword>
<name>A0A518DFZ9_9BACT</name>
<protein>
    <submittedName>
        <fullName evidence="3">Inositol 2-dehydrogenase</fullName>
        <ecNumber evidence="3">1.1.1.18</ecNumber>
    </submittedName>
</protein>
<reference evidence="3 4" key="1">
    <citation type="submission" date="2019-02" db="EMBL/GenBank/DDBJ databases">
        <title>Deep-cultivation of Planctomycetes and their phenomic and genomic characterization uncovers novel biology.</title>
        <authorList>
            <person name="Wiegand S."/>
            <person name="Jogler M."/>
            <person name="Boedeker C."/>
            <person name="Pinto D."/>
            <person name="Vollmers J."/>
            <person name="Rivas-Marin E."/>
            <person name="Kohn T."/>
            <person name="Peeters S.H."/>
            <person name="Heuer A."/>
            <person name="Rast P."/>
            <person name="Oberbeckmann S."/>
            <person name="Bunk B."/>
            <person name="Jeske O."/>
            <person name="Meyerdierks A."/>
            <person name="Storesund J.E."/>
            <person name="Kallscheuer N."/>
            <person name="Luecker S."/>
            <person name="Lage O.M."/>
            <person name="Pohl T."/>
            <person name="Merkel B.J."/>
            <person name="Hornburger P."/>
            <person name="Mueller R.-W."/>
            <person name="Bruemmer F."/>
            <person name="Labrenz M."/>
            <person name="Spormann A.M."/>
            <person name="Op den Camp H."/>
            <person name="Overmann J."/>
            <person name="Amann R."/>
            <person name="Jetten M.S.M."/>
            <person name="Mascher T."/>
            <person name="Medema M.H."/>
            <person name="Devos D.P."/>
            <person name="Kaster A.-K."/>
            <person name="Ovreas L."/>
            <person name="Rohde M."/>
            <person name="Galperin M.Y."/>
            <person name="Jogler C."/>
        </authorList>
    </citation>
    <scope>NUCLEOTIDE SEQUENCE [LARGE SCALE GENOMIC DNA]</scope>
    <source>
        <strain evidence="3 4">Pla175</strain>
    </source>
</reference>
<dbReference type="Proteomes" id="UP000317429">
    <property type="component" value="Chromosome"/>
</dbReference>
<dbReference type="PANTHER" id="PTHR43818:SF5">
    <property type="entry name" value="OXIDOREDUCTASE FAMILY PROTEIN"/>
    <property type="match status" value="1"/>
</dbReference>
<dbReference type="KEGG" id="pnd:Pla175_38090"/>
<dbReference type="InterPro" id="IPR036291">
    <property type="entry name" value="NAD(P)-bd_dom_sf"/>
</dbReference>
<dbReference type="Gene3D" id="3.40.50.720">
    <property type="entry name" value="NAD(P)-binding Rossmann-like Domain"/>
    <property type="match status" value="1"/>
</dbReference>
<dbReference type="SUPFAM" id="SSF55347">
    <property type="entry name" value="Glyceraldehyde-3-phosphate dehydrogenase-like, C-terminal domain"/>
    <property type="match status" value="1"/>
</dbReference>
<keyword evidence="4" id="KW-1185">Reference proteome</keyword>
<dbReference type="PANTHER" id="PTHR43818">
    <property type="entry name" value="BCDNA.GH03377"/>
    <property type="match status" value="1"/>
</dbReference>
<accession>A0A518DFZ9</accession>
<dbReference type="Pfam" id="PF01408">
    <property type="entry name" value="GFO_IDH_MocA"/>
    <property type="match status" value="1"/>
</dbReference>
<dbReference type="GO" id="GO:0050112">
    <property type="term" value="F:inositol 2-dehydrogenase (NAD+) activity"/>
    <property type="evidence" value="ECO:0007669"/>
    <property type="project" value="UniProtKB-EC"/>
</dbReference>
<dbReference type="AlphaFoldDB" id="A0A518DFZ9"/>
<dbReference type="GO" id="GO:0000166">
    <property type="term" value="F:nucleotide binding"/>
    <property type="evidence" value="ECO:0007669"/>
    <property type="project" value="InterPro"/>
</dbReference>
<feature type="domain" description="Gfo/Idh/MocA-like oxidoreductase bacterial type C-terminal" evidence="2">
    <location>
        <begin position="149"/>
        <end position="227"/>
    </location>
</feature>
<dbReference type="InterPro" id="IPR000683">
    <property type="entry name" value="Gfo/Idh/MocA-like_OxRdtase_N"/>
</dbReference>
<gene>
    <name evidence="3" type="primary">iolG_10</name>
    <name evidence="3" type="ORF">Pla175_38090</name>
</gene>
<evidence type="ECO:0000259" key="2">
    <source>
        <dbReference type="Pfam" id="PF19051"/>
    </source>
</evidence>
<dbReference type="Pfam" id="PF19051">
    <property type="entry name" value="GFO_IDH_MocA_C2"/>
    <property type="match status" value="1"/>
</dbReference>
<dbReference type="InterPro" id="IPR043906">
    <property type="entry name" value="Gfo/Idh/MocA_OxRdtase_bact_C"/>
</dbReference>
<dbReference type="Gene3D" id="3.30.360.10">
    <property type="entry name" value="Dihydrodipicolinate Reductase, domain 2"/>
    <property type="match status" value="1"/>
</dbReference>